<dbReference type="Proteomes" id="UP000004810">
    <property type="component" value="Unassembled WGS sequence"/>
</dbReference>
<proteinExistence type="predicted"/>
<evidence type="ECO:0000313" key="2">
    <source>
        <dbReference type="EMBL" id="EJW74130.1"/>
    </source>
</evidence>
<dbReference type="AlphaFoldDB" id="J9AIZ5"/>
<reference evidence="3" key="1">
    <citation type="submission" date="2012-08" db="EMBL/GenBank/DDBJ databases">
        <title>The Genome Sequence of Wuchereria bancrofti.</title>
        <authorList>
            <person name="Nutman T.B."/>
            <person name="Fink D.L."/>
            <person name="Russ C."/>
            <person name="Young S."/>
            <person name="Zeng Q."/>
            <person name="Koehrsen M."/>
            <person name="Alvarado L."/>
            <person name="Berlin A."/>
            <person name="Chapman S.B."/>
            <person name="Chen Z."/>
            <person name="Freedman E."/>
            <person name="Gellesch M."/>
            <person name="Goldberg J."/>
            <person name="Griggs A."/>
            <person name="Gujja S."/>
            <person name="Heilman E.R."/>
            <person name="Heiman D."/>
            <person name="Hepburn T."/>
            <person name="Howarth C."/>
            <person name="Jen D."/>
            <person name="Larson L."/>
            <person name="Lewis B."/>
            <person name="Mehta T."/>
            <person name="Park D."/>
            <person name="Pearson M."/>
            <person name="Roberts A."/>
            <person name="Saif S."/>
            <person name="Shea T."/>
            <person name="Shenoy N."/>
            <person name="Sisk P."/>
            <person name="Stolte C."/>
            <person name="Sykes S."/>
            <person name="Walk T."/>
            <person name="White J."/>
            <person name="Yandava C."/>
            <person name="Haas B."/>
            <person name="Henn M.R."/>
            <person name="Nusbaum C."/>
            <person name="Birren B."/>
        </authorList>
    </citation>
    <scope>NUCLEOTIDE SEQUENCE [LARGE SCALE GENOMIC DNA]</scope>
    <source>
        <strain evidence="3">NA</strain>
    </source>
</reference>
<sequence>MLTVIIIMMNNDGDSDSDSDSYSNDVDDDVDDDDDDVSDNPKSLEQTQATYGVFQERKEERKKEKERGRREREYLICTDRCRQTDIHKTYIDTAMPPPLSCDSVEEGRR</sequence>
<feature type="compositionally biased region" description="Basic and acidic residues" evidence="1">
    <location>
        <begin position="55"/>
        <end position="70"/>
    </location>
</feature>
<feature type="region of interest" description="Disordered" evidence="1">
    <location>
        <begin position="8"/>
        <end position="70"/>
    </location>
</feature>
<comment type="caution">
    <text evidence="2">The sequence shown here is derived from an EMBL/GenBank/DDBJ whole genome shotgun (WGS) entry which is preliminary data.</text>
</comment>
<feature type="compositionally biased region" description="Polar residues" evidence="1">
    <location>
        <begin position="41"/>
        <end position="50"/>
    </location>
</feature>
<dbReference type="EMBL" id="ADBV01012805">
    <property type="protein sequence ID" value="EJW74130.1"/>
    <property type="molecule type" value="Genomic_DNA"/>
</dbReference>
<organism evidence="2 3">
    <name type="scientific">Wuchereria bancrofti</name>
    <dbReference type="NCBI Taxonomy" id="6293"/>
    <lineage>
        <taxon>Eukaryota</taxon>
        <taxon>Metazoa</taxon>
        <taxon>Ecdysozoa</taxon>
        <taxon>Nematoda</taxon>
        <taxon>Chromadorea</taxon>
        <taxon>Rhabditida</taxon>
        <taxon>Spirurina</taxon>
        <taxon>Spiruromorpha</taxon>
        <taxon>Filarioidea</taxon>
        <taxon>Onchocercidae</taxon>
        <taxon>Wuchereria</taxon>
    </lineage>
</organism>
<name>J9AIZ5_WUCBA</name>
<accession>J9AIZ5</accession>
<evidence type="ECO:0000256" key="1">
    <source>
        <dbReference type="SAM" id="MobiDB-lite"/>
    </source>
</evidence>
<feature type="compositionally biased region" description="Acidic residues" evidence="1">
    <location>
        <begin position="13"/>
        <end position="38"/>
    </location>
</feature>
<gene>
    <name evidence="2" type="ORF">WUBG_14964</name>
</gene>
<evidence type="ECO:0000313" key="3">
    <source>
        <dbReference type="Proteomes" id="UP000004810"/>
    </source>
</evidence>
<protein>
    <submittedName>
        <fullName evidence="2">Uncharacterized protein</fullName>
    </submittedName>
</protein>